<evidence type="ECO:0000256" key="3">
    <source>
        <dbReference type="ARBA" id="ARBA00023098"/>
    </source>
</evidence>
<sequence length="259" mass="29002">MIDKNIPFSLVLSGGGALGIAHLGVYHDLEKQGLIPSEIIGTSMGGIVGACIAIGMSEEKMYAEIQNFTAISKWIKLSMKGNAIVKNTKIAIIFEKIFGERKISECNIPLKIITTNLKTSEKRVFSKEDDIKLKDALLATMAIPGIFEEHEIEGEFYGDGFLCENLGVTQATHENIIAIDVLGKNSFEEALPQHRLKTKNVINMFEKSMRFLIYNQSKVSIQMLDKNLTLIEPHTSEYRTFDFHKHQEIRKLGLGLLDD</sequence>
<dbReference type="InterPro" id="IPR050301">
    <property type="entry name" value="NTE"/>
</dbReference>
<dbReference type="InterPro" id="IPR016035">
    <property type="entry name" value="Acyl_Trfase/lysoPLipase"/>
</dbReference>
<dbReference type="Gene3D" id="3.40.1090.10">
    <property type="entry name" value="Cytosolic phospholipase A2 catalytic domain"/>
    <property type="match status" value="1"/>
</dbReference>
<dbReference type="PANTHER" id="PTHR14226">
    <property type="entry name" value="NEUROPATHY TARGET ESTERASE/SWISS CHEESE D.MELANOGASTER"/>
    <property type="match status" value="1"/>
</dbReference>
<dbReference type="AlphaFoldDB" id="A0A1W1D1J0"/>
<keyword evidence="1" id="KW-0378">Hydrolase</keyword>
<name>A0A1W1D1J0_9ZZZZ</name>
<organism evidence="5">
    <name type="scientific">hydrothermal vent metagenome</name>
    <dbReference type="NCBI Taxonomy" id="652676"/>
    <lineage>
        <taxon>unclassified sequences</taxon>
        <taxon>metagenomes</taxon>
        <taxon>ecological metagenomes</taxon>
    </lineage>
</organism>
<dbReference type="EMBL" id="FPHM01000326">
    <property type="protein sequence ID" value="SFV71889.1"/>
    <property type="molecule type" value="Genomic_DNA"/>
</dbReference>
<protein>
    <submittedName>
        <fullName evidence="5">UPF0028 protein YchK</fullName>
    </submittedName>
</protein>
<evidence type="ECO:0000259" key="4">
    <source>
        <dbReference type="PROSITE" id="PS51635"/>
    </source>
</evidence>
<feature type="domain" description="PNPLA" evidence="4">
    <location>
        <begin position="10"/>
        <end position="172"/>
    </location>
</feature>
<dbReference type="GO" id="GO:0016787">
    <property type="term" value="F:hydrolase activity"/>
    <property type="evidence" value="ECO:0007669"/>
    <property type="project" value="UniProtKB-KW"/>
</dbReference>
<accession>A0A1W1D1J0</accession>
<dbReference type="PROSITE" id="PS51635">
    <property type="entry name" value="PNPLA"/>
    <property type="match status" value="1"/>
</dbReference>
<dbReference type="PANTHER" id="PTHR14226:SF76">
    <property type="entry name" value="NTE FAMILY PROTEIN RSSA"/>
    <property type="match status" value="1"/>
</dbReference>
<proteinExistence type="predicted"/>
<dbReference type="GO" id="GO:0016042">
    <property type="term" value="P:lipid catabolic process"/>
    <property type="evidence" value="ECO:0007669"/>
    <property type="project" value="UniProtKB-KW"/>
</dbReference>
<evidence type="ECO:0000256" key="1">
    <source>
        <dbReference type="ARBA" id="ARBA00022801"/>
    </source>
</evidence>
<keyword evidence="3" id="KW-0443">Lipid metabolism</keyword>
<keyword evidence="2" id="KW-0442">Lipid degradation</keyword>
<evidence type="ECO:0000256" key="2">
    <source>
        <dbReference type="ARBA" id="ARBA00022963"/>
    </source>
</evidence>
<gene>
    <name evidence="5" type="ORF">MNB_SV-13-85</name>
</gene>
<dbReference type="SUPFAM" id="SSF52151">
    <property type="entry name" value="FabD/lysophospholipase-like"/>
    <property type="match status" value="1"/>
</dbReference>
<evidence type="ECO:0000313" key="5">
    <source>
        <dbReference type="EMBL" id="SFV71889.1"/>
    </source>
</evidence>
<reference evidence="5" key="1">
    <citation type="submission" date="2016-10" db="EMBL/GenBank/DDBJ databases">
        <authorList>
            <person name="de Groot N.N."/>
        </authorList>
    </citation>
    <scope>NUCLEOTIDE SEQUENCE</scope>
</reference>
<dbReference type="Pfam" id="PF01734">
    <property type="entry name" value="Patatin"/>
    <property type="match status" value="1"/>
</dbReference>
<dbReference type="InterPro" id="IPR002641">
    <property type="entry name" value="PNPLA_dom"/>
</dbReference>